<dbReference type="AlphaFoldDB" id="A0A430L6V1"/>
<dbReference type="Proteomes" id="UP000287124">
    <property type="component" value="Unassembled WGS sequence"/>
</dbReference>
<sequence length="156" mass="16485">MSHNSGSPSGNKRYEDSHDAPQDGNYSANERQGDWSADFALDSETSRQGRSPVSTMSVANTDTSDGEDEDYLTSAIHSSTSSLGTNTPPETNGEDDEPDFNHQTLCHPPRQKTVDELDGRAPTIEALPCGGSAVVAVGATQLSDLGPLLSFAKTSL</sequence>
<evidence type="ECO:0000313" key="2">
    <source>
        <dbReference type="EMBL" id="RTE71385.1"/>
    </source>
</evidence>
<accession>A0A430L6V1</accession>
<comment type="caution">
    <text evidence="2">The sequence shown here is derived from an EMBL/GenBank/DDBJ whole genome shotgun (WGS) entry which is preliminary data.</text>
</comment>
<dbReference type="EMBL" id="MIKF01000377">
    <property type="protein sequence ID" value="RTE71385.1"/>
    <property type="molecule type" value="Genomic_DNA"/>
</dbReference>
<feature type="region of interest" description="Disordered" evidence="1">
    <location>
        <begin position="1"/>
        <end position="112"/>
    </location>
</feature>
<reference evidence="2 3" key="1">
    <citation type="submission" date="2017-06" db="EMBL/GenBank/DDBJ databases">
        <title>Comparative genomic analysis of Ambrosia Fusariam Clade fungi.</title>
        <authorList>
            <person name="Stajich J.E."/>
            <person name="Carrillo J."/>
            <person name="Kijimoto T."/>
            <person name="Eskalen A."/>
            <person name="O'Donnell K."/>
            <person name="Kasson M."/>
        </authorList>
    </citation>
    <scope>NUCLEOTIDE SEQUENCE [LARGE SCALE GENOMIC DNA]</scope>
    <source>
        <strain evidence="2 3">UCR1854</strain>
    </source>
</reference>
<proteinExistence type="predicted"/>
<feature type="compositionally biased region" description="Basic and acidic residues" evidence="1">
    <location>
        <begin position="12"/>
        <end position="21"/>
    </location>
</feature>
<gene>
    <name evidence="2" type="ORF">BHE90_014216</name>
</gene>
<evidence type="ECO:0000313" key="3">
    <source>
        <dbReference type="Proteomes" id="UP000287124"/>
    </source>
</evidence>
<evidence type="ECO:0000256" key="1">
    <source>
        <dbReference type="SAM" id="MobiDB-lite"/>
    </source>
</evidence>
<feature type="compositionally biased region" description="Polar residues" evidence="1">
    <location>
        <begin position="1"/>
        <end position="10"/>
    </location>
</feature>
<feature type="compositionally biased region" description="Polar residues" evidence="1">
    <location>
        <begin position="75"/>
        <end position="90"/>
    </location>
</feature>
<name>A0A430L6V1_9HYPO</name>
<organism evidence="2 3">
    <name type="scientific">Fusarium euwallaceae</name>
    <dbReference type="NCBI Taxonomy" id="1147111"/>
    <lineage>
        <taxon>Eukaryota</taxon>
        <taxon>Fungi</taxon>
        <taxon>Dikarya</taxon>
        <taxon>Ascomycota</taxon>
        <taxon>Pezizomycotina</taxon>
        <taxon>Sordariomycetes</taxon>
        <taxon>Hypocreomycetidae</taxon>
        <taxon>Hypocreales</taxon>
        <taxon>Nectriaceae</taxon>
        <taxon>Fusarium</taxon>
        <taxon>Fusarium solani species complex</taxon>
    </lineage>
</organism>
<protein>
    <submittedName>
        <fullName evidence="2">Uncharacterized protein</fullName>
    </submittedName>
</protein>
<keyword evidence="3" id="KW-1185">Reference proteome</keyword>
<feature type="compositionally biased region" description="Polar residues" evidence="1">
    <location>
        <begin position="46"/>
        <end position="63"/>
    </location>
</feature>